<reference evidence="3" key="1">
    <citation type="submission" date="2016-02" db="EMBL/GenBank/DDBJ databases">
        <title>Draft genome sequence of Microdochium bolleyi, a fungal endophyte of beachgrass.</title>
        <authorList>
            <consortium name="DOE Joint Genome Institute"/>
            <person name="David A.S."/>
            <person name="May G."/>
            <person name="Haridas S."/>
            <person name="Lim J."/>
            <person name="Wang M."/>
            <person name="Labutti K."/>
            <person name="Lipzen A."/>
            <person name="Barry K."/>
            <person name="Grigoriev I.V."/>
        </authorList>
    </citation>
    <scope>NUCLEOTIDE SEQUENCE [LARGE SCALE GENOMIC DNA]</scope>
    <source>
        <strain evidence="3">J235TASD1</strain>
    </source>
</reference>
<sequence>MASSAVMRPAEPTSARPLLLSLGSKLQPHVVGPQIMRKFQHLIRREVWAKSDPKHVVDWRDGRTWAKIRREGFYHRSDEVMISCGTVTIRDCSSRQPAVLVVYNHDIGIFQLPKGRKNFDEGYLGAALRETTEETGIAVRPLRLKFASRATIPTKASGSKDYGTEDARAGWTEGLSNESIGVSEYPDPATGAWRNIHWYAAEPVGATERDETLMPEEDDKRKFTTVWMQEHEAAERLKLDDERFMVQVAFAHLASMSRLELERSQGWSEYK</sequence>
<dbReference type="AlphaFoldDB" id="A0A136J9U1"/>
<organism evidence="2 3">
    <name type="scientific">Microdochium bolleyi</name>
    <dbReference type="NCBI Taxonomy" id="196109"/>
    <lineage>
        <taxon>Eukaryota</taxon>
        <taxon>Fungi</taxon>
        <taxon>Dikarya</taxon>
        <taxon>Ascomycota</taxon>
        <taxon>Pezizomycotina</taxon>
        <taxon>Sordariomycetes</taxon>
        <taxon>Xylariomycetidae</taxon>
        <taxon>Xylariales</taxon>
        <taxon>Microdochiaceae</taxon>
        <taxon>Microdochium</taxon>
    </lineage>
</organism>
<dbReference type="InParanoid" id="A0A136J9U1"/>
<dbReference type="PROSITE" id="PS00893">
    <property type="entry name" value="NUDIX_BOX"/>
    <property type="match status" value="1"/>
</dbReference>
<gene>
    <name evidence="2" type="ORF">Micbo1qcDRAFT_201857</name>
</gene>
<dbReference type="InterPro" id="IPR020084">
    <property type="entry name" value="NUDIX_hydrolase_CS"/>
</dbReference>
<keyword evidence="3" id="KW-1185">Reference proteome</keyword>
<dbReference type="InterPro" id="IPR015797">
    <property type="entry name" value="NUDIX_hydrolase-like_dom_sf"/>
</dbReference>
<accession>A0A136J9U1</accession>
<protein>
    <submittedName>
        <fullName evidence="2">Uncharacterized protein</fullName>
    </submittedName>
</protein>
<dbReference type="SUPFAM" id="SSF55811">
    <property type="entry name" value="Nudix"/>
    <property type="match status" value="1"/>
</dbReference>
<name>A0A136J9U1_9PEZI</name>
<dbReference type="GO" id="GO:0004081">
    <property type="term" value="F:bis(5'-nucleosyl)-tetraphosphatase (asymmetrical) activity"/>
    <property type="evidence" value="ECO:0007669"/>
    <property type="project" value="TreeGrafter"/>
</dbReference>
<dbReference type="Gene3D" id="3.90.79.10">
    <property type="entry name" value="Nucleoside Triphosphate Pyrophosphohydrolase"/>
    <property type="match status" value="1"/>
</dbReference>
<dbReference type="EMBL" id="KQ964247">
    <property type="protein sequence ID" value="KXJ93922.1"/>
    <property type="molecule type" value="Genomic_DNA"/>
</dbReference>
<dbReference type="PANTHER" id="PTHR21340">
    <property type="entry name" value="DIADENOSINE 5,5-P1,P4-TETRAPHOSPHATE PYROPHOSPHOHYDROLASE MUTT"/>
    <property type="match status" value="1"/>
</dbReference>
<dbReference type="GO" id="GO:0006167">
    <property type="term" value="P:AMP biosynthetic process"/>
    <property type="evidence" value="ECO:0007669"/>
    <property type="project" value="TreeGrafter"/>
</dbReference>
<keyword evidence="1" id="KW-0378">Hydrolase</keyword>
<dbReference type="InterPro" id="IPR051325">
    <property type="entry name" value="Nudix_hydrolase_domain"/>
</dbReference>
<dbReference type="OrthoDB" id="10259236at2759"/>
<dbReference type="PANTHER" id="PTHR21340:SF0">
    <property type="entry name" value="BIS(5'-NUCLEOSYL)-TETRAPHOSPHATASE [ASYMMETRICAL]"/>
    <property type="match status" value="1"/>
</dbReference>
<evidence type="ECO:0000313" key="2">
    <source>
        <dbReference type="EMBL" id="KXJ93922.1"/>
    </source>
</evidence>
<evidence type="ECO:0000256" key="1">
    <source>
        <dbReference type="ARBA" id="ARBA00022801"/>
    </source>
</evidence>
<dbReference type="Proteomes" id="UP000070501">
    <property type="component" value="Unassembled WGS sequence"/>
</dbReference>
<evidence type="ECO:0000313" key="3">
    <source>
        <dbReference type="Proteomes" id="UP000070501"/>
    </source>
</evidence>
<proteinExistence type="predicted"/>
<dbReference type="GO" id="GO:0006754">
    <property type="term" value="P:ATP biosynthetic process"/>
    <property type="evidence" value="ECO:0007669"/>
    <property type="project" value="TreeGrafter"/>
</dbReference>